<reference evidence="1" key="1">
    <citation type="journal article" date="2009" name="PLoS Genet.">
        <title>Sequencing, mapping, and analysis of 27,455 maize full-length cDNAs.</title>
        <authorList>
            <person name="Soderlund C."/>
            <person name="Descour A."/>
            <person name="Kudrna D."/>
            <person name="Bomhoff M."/>
            <person name="Boyd L."/>
            <person name="Currie J."/>
            <person name="Angelova A."/>
            <person name="Collura K."/>
            <person name="Wissotski M."/>
            <person name="Ashley E."/>
            <person name="Morrow D."/>
            <person name="Fernandes J."/>
            <person name="Walbot V."/>
            <person name="Yu Y."/>
        </authorList>
    </citation>
    <scope>NUCLEOTIDE SEQUENCE</scope>
    <source>
        <strain evidence="1">B73</strain>
    </source>
</reference>
<proteinExistence type="evidence at transcript level"/>
<dbReference type="AlphaFoldDB" id="C4J1Z7"/>
<evidence type="ECO:0000313" key="1">
    <source>
        <dbReference type="EMBL" id="ACR35197.1"/>
    </source>
</evidence>
<organism evidence="1">
    <name type="scientific">Zea mays</name>
    <name type="common">Maize</name>
    <dbReference type="NCBI Taxonomy" id="4577"/>
    <lineage>
        <taxon>Eukaryota</taxon>
        <taxon>Viridiplantae</taxon>
        <taxon>Streptophyta</taxon>
        <taxon>Embryophyta</taxon>
        <taxon>Tracheophyta</taxon>
        <taxon>Spermatophyta</taxon>
        <taxon>Magnoliopsida</taxon>
        <taxon>Liliopsida</taxon>
        <taxon>Poales</taxon>
        <taxon>Poaceae</taxon>
        <taxon>PACMAD clade</taxon>
        <taxon>Panicoideae</taxon>
        <taxon>Andropogonodae</taxon>
        <taxon>Andropogoneae</taxon>
        <taxon>Tripsacinae</taxon>
        <taxon>Zea</taxon>
    </lineage>
</organism>
<dbReference type="EMBL" id="BT084844">
    <property type="protein sequence ID" value="ACR35197.1"/>
    <property type="molecule type" value="mRNA"/>
</dbReference>
<reference evidence="1" key="2">
    <citation type="submission" date="2012-06" db="EMBL/GenBank/DDBJ databases">
        <authorList>
            <person name="Yu Y."/>
            <person name="Currie J."/>
            <person name="Lomeli R."/>
            <person name="Angelova A."/>
            <person name="Collura K."/>
            <person name="Wissotski M."/>
            <person name="Campos D."/>
            <person name="Kudrna D."/>
            <person name="Golser W."/>
            <person name="Ashely E."/>
            <person name="Descour A."/>
            <person name="Fernandes J."/>
            <person name="Soderlund C."/>
            <person name="Walbot V."/>
        </authorList>
    </citation>
    <scope>NUCLEOTIDE SEQUENCE</scope>
    <source>
        <strain evidence="1">B73</strain>
    </source>
</reference>
<accession>C4J1Z7</accession>
<protein>
    <submittedName>
        <fullName evidence="1">Uncharacterized protein</fullName>
    </submittedName>
</protein>
<name>C4J1Z7_MAIZE</name>
<sequence>MLETYPHLEPVSFLLACNDRSSKMEMPMHVHIYGKMELAKARTATSKHSRQLRSKKENPAKFITLRATAAFLPPDIMSL</sequence>